<feature type="zinc finger region" description="C3H1-type" evidence="1">
    <location>
        <begin position="257"/>
        <end position="286"/>
    </location>
</feature>
<feature type="domain" description="C3H1-type" evidence="3">
    <location>
        <begin position="257"/>
        <end position="286"/>
    </location>
</feature>
<gene>
    <name evidence="4" type="ORF">CkaCkLH20_00067</name>
</gene>
<reference evidence="4" key="1">
    <citation type="submission" date="2020-03" db="EMBL/GenBank/DDBJ databases">
        <authorList>
            <person name="He L."/>
        </authorList>
    </citation>
    <scope>NUCLEOTIDE SEQUENCE</scope>
    <source>
        <strain evidence="4">CkLH20</strain>
    </source>
</reference>
<feature type="compositionally biased region" description="Basic and acidic residues" evidence="2">
    <location>
        <begin position="363"/>
        <end position="372"/>
    </location>
</feature>
<keyword evidence="1" id="KW-0479">Metal-binding</keyword>
<feature type="region of interest" description="Disordered" evidence="2">
    <location>
        <begin position="309"/>
        <end position="389"/>
    </location>
</feature>
<evidence type="ECO:0000256" key="1">
    <source>
        <dbReference type="PROSITE-ProRule" id="PRU00723"/>
    </source>
</evidence>
<dbReference type="RefSeq" id="XP_038751492.1">
    <property type="nucleotide sequence ID" value="XM_038882787.1"/>
</dbReference>
<proteinExistence type="predicted"/>
<reference evidence="4" key="2">
    <citation type="submission" date="2020-11" db="EMBL/GenBank/DDBJ databases">
        <title>Whole genome sequencing of Colletotrichum sp.</title>
        <authorList>
            <person name="Li H."/>
        </authorList>
    </citation>
    <scope>NUCLEOTIDE SEQUENCE</scope>
    <source>
        <strain evidence="4">CkLH20</strain>
    </source>
</reference>
<dbReference type="PROSITE" id="PS50103">
    <property type="entry name" value="ZF_C3H1"/>
    <property type="match status" value="1"/>
</dbReference>
<evidence type="ECO:0000313" key="4">
    <source>
        <dbReference type="EMBL" id="KAF9882031.1"/>
    </source>
</evidence>
<dbReference type="OrthoDB" id="5355510at2759"/>
<evidence type="ECO:0000259" key="3">
    <source>
        <dbReference type="PROSITE" id="PS50103"/>
    </source>
</evidence>
<protein>
    <submittedName>
        <fullName evidence="4">C-x8-c-x5-c-x3-h type zinc finger protein</fullName>
    </submittedName>
</protein>
<feature type="compositionally biased region" description="Low complexity" evidence="2">
    <location>
        <begin position="1"/>
        <end position="19"/>
    </location>
</feature>
<name>A0A9P6LQR8_9PEZI</name>
<keyword evidence="1" id="KW-0863">Zinc-finger</keyword>
<dbReference type="GO" id="GO:0008270">
    <property type="term" value="F:zinc ion binding"/>
    <property type="evidence" value="ECO:0007669"/>
    <property type="project" value="UniProtKB-KW"/>
</dbReference>
<feature type="region of interest" description="Disordered" evidence="2">
    <location>
        <begin position="78"/>
        <end position="105"/>
    </location>
</feature>
<dbReference type="Proteomes" id="UP000781932">
    <property type="component" value="Unassembled WGS sequence"/>
</dbReference>
<evidence type="ECO:0000313" key="5">
    <source>
        <dbReference type="Proteomes" id="UP000781932"/>
    </source>
</evidence>
<feature type="region of interest" description="Disordered" evidence="2">
    <location>
        <begin position="1"/>
        <end position="31"/>
    </location>
</feature>
<sequence>MDSSFNNSSSDKSYSPPVSRTSTRDTTPDFGPFFFTTNGISGMRICGMEASNSFQARDHRYSGEMPPAAFRRYNQQQQYHQHPHHYQPQQTPMRPIPANSTAPRSLDAPNWRMGMSLASGPAQGHGHYHTLSSTSGPEYMVMESPVAEGLAATDQGRDVGVDTSGFFAYCLDRGNGNYTRLIPADMLPPLVGIPAVQHGAEGMLVLPAPRGQDAQNPSGGTIQPVTFKTPPPSPAPVSDALQKRIDHIIASSPVPPKKPKIYCDKWVHEGVCAFTQQGCKYKHEMPLDKPTQHSLGLFHGLPTWWKKQQAELQRQQQQQQEQQEGSGPEAFYDTRQVQQETLPSPIRSEKDLSSPAGASQSWRRIEDVRVQGRMDSMSPVKQGGGGYKTSVDQRTAYQQRVDSPTSPCVWGPIGPPSKQTSDHTQMYHQNMGHFGGSNHFAMLDNMGEQGAGSRYGL</sequence>
<feature type="compositionally biased region" description="Low complexity" evidence="2">
    <location>
        <begin position="310"/>
        <end position="324"/>
    </location>
</feature>
<dbReference type="InterPro" id="IPR000571">
    <property type="entry name" value="Znf_CCCH"/>
</dbReference>
<dbReference type="AlphaFoldDB" id="A0A9P6LQR8"/>
<keyword evidence="1" id="KW-0862">Zinc</keyword>
<feature type="compositionally biased region" description="Low complexity" evidence="2">
    <location>
        <begin position="78"/>
        <end position="90"/>
    </location>
</feature>
<evidence type="ECO:0000256" key="2">
    <source>
        <dbReference type="SAM" id="MobiDB-lite"/>
    </source>
</evidence>
<dbReference type="EMBL" id="JAATWM020000001">
    <property type="protein sequence ID" value="KAF9882031.1"/>
    <property type="molecule type" value="Genomic_DNA"/>
</dbReference>
<organism evidence="4 5">
    <name type="scientific">Colletotrichum karsti</name>
    <dbReference type="NCBI Taxonomy" id="1095194"/>
    <lineage>
        <taxon>Eukaryota</taxon>
        <taxon>Fungi</taxon>
        <taxon>Dikarya</taxon>
        <taxon>Ascomycota</taxon>
        <taxon>Pezizomycotina</taxon>
        <taxon>Sordariomycetes</taxon>
        <taxon>Hypocreomycetidae</taxon>
        <taxon>Glomerellales</taxon>
        <taxon>Glomerellaceae</taxon>
        <taxon>Colletotrichum</taxon>
        <taxon>Colletotrichum boninense species complex</taxon>
    </lineage>
</organism>
<keyword evidence="5" id="KW-1185">Reference proteome</keyword>
<dbReference type="GeneID" id="62155861"/>
<accession>A0A9P6LQR8</accession>
<comment type="caution">
    <text evidence="4">The sequence shown here is derived from an EMBL/GenBank/DDBJ whole genome shotgun (WGS) entry which is preliminary data.</text>
</comment>